<dbReference type="PANTHER" id="PTHR34989:SF1">
    <property type="entry name" value="PROTEIN HDED"/>
    <property type="match status" value="1"/>
</dbReference>
<feature type="transmembrane region" description="Helical" evidence="1">
    <location>
        <begin position="159"/>
        <end position="181"/>
    </location>
</feature>
<feature type="transmembrane region" description="Helical" evidence="1">
    <location>
        <begin position="132"/>
        <end position="153"/>
    </location>
</feature>
<dbReference type="InterPro" id="IPR052712">
    <property type="entry name" value="Acid_resist_chaperone_HdeD"/>
</dbReference>
<feature type="transmembrane region" description="Helical" evidence="1">
    <location>
        <begin position="100"/>
        <end position="120"/>
    </location>
</feature>
<feature type="transmembrane region" description="Helical" evidence="1">
    <location>
        <begin position="44"/>
        <end position="64"/>
    </location>
</feature>
<feature type="transmembrane region" description="Helical" evidence="1">
    <location>
        <begin position="21"/>
        <end position="38"/>
    </location>
</feature>
<name>A0A6J4QJT8_9ACTN</name>
<dbReference type="AlphaFoldDB" id="A0A6J4QJT8"/>
<dbReference type="SUPFAM" id="SSF103473">
    <property type="entry name" value="MFS general substrate transporter"/>
    <property type="match status" value="1"/>
</dbReference>
<sequence length="193" mass="20509">MANQGQGQAIITDLVGSWWTLLLRGLVAVLFGLMAIIWPGLTLAVLVILYGAYALVDGAFALVAGFRAERGTRRSLLLVEGVLGVLAGLVALFWPDITAFVLLYIIAFWAILAGAMRIIAAVTLRQEIDNEWSMGLSGVLSVVLGLILAVLPGVGLVSLAWLIGVFALGVGITLIVLAFRVRGQRSRGTNRVI</sequence>
<dbReference type="GO" id="GO:0005886">
    <property type="term" value="C:plasma membrane"/>
    <property type="evidence" value="ECO:0007669"/>
    <property type="project" value="TreeGrafter"/>
</dbReference>
<reference evidence="2" key="1">
    <citation type="submission" date="2020-02" db="EMBL/GenBank/DDBJ databases">
        <authorList>
            <person name="Meier V. D."/>
        </authorList>
    </citation>
    <scope>NUCLEOTIDE SEQUENCE</scope>
    <source>
        <strain evidence="2">AVDCRST_MAG58</strain>
    </source>
</reference>
<dbReference type="EMBL" id="CADCVF010000005">
    <property type="protein sequence ID" value="CAA9444134.1"/>
    <property type="molecule type" value="Genomic_DNA"/>
</dbReference>
<dbReference type="InterPro" id="IPR036259">
    <property type="entry name" value="MFS_trans_sf"/>
</dbReference>
<evidence type="ECO:0000313" key="2">
    <source>
        <dbReference type="EMBL" id="CAA9444134.1"/>
    </source>
</evidence>
<dbReference type="PANTHER" id="PTHR34989">
    <property type="entry name" value="PROTEIN HDED"/>
    <property type="match status" value="1"/>
</dbReference>
<dbReference type="InterPro" id="IPR005325">
    <property type="entry name" value="DUF308_memb"/>
</dbReference>
<protein>
    <submittedName>
        <fullName evidence="2">Uncharacterized membrane protein BPP1830</fullName>
    </submittedName>
</protein>
<keyword evidence="1" id="KW-0472">Membrane</keyword>
<dbReference type="Pfam" id="PF03729">
    <property type="entry name" value="DUF308"/>
    <property type="match status" value="1"/>
</dbReference>
<evidence type="ECO:0000256" key="1">
    <source>
        <dbReference type="SAM" id="Phobius"/>
    </source>
</evidence>
<keyword evidence="1" id="KW-1133">Transmembrane helix</keyword>
<gene>
    <name evidence="2" type="ORF">AVDCRST_MAG58-242</name>
</gene>
<proteinExistence type="predicted"/>
<feature type="transmembrane region" description="Helical" evidence="1">
    <location>
        <begin position="76"/>
        <end position="94"/>
    </location>
</feature>
<organism evidence="2">
    <name type="scientific">uncultured Rubrobacteraceae bacterium</name>
    <dbReference type="NCBI Taxonomy" id="349277"/>
    <lineage>
        <taxon>Bacteria</taxon>
        <taxon>Bacillati</taxon>
        <taxon>Actinomycetota</taxon>
        <taxon>Rubrobacteria</taxon>
        <taxon>Rubrobacterales</taxon>
        <taxon>Rubrobacteraceae</taxon>
        <taxon>environmental samples</taxon>
    </lineage>
</organism>
<keyword evidence="1" id="KW-0812">Transmembrane</keyword>
<accession>A0A6J4QJT8</accession>